<sequence length="396" mass="44279">MPLHVSIFQQWSEHGDMRATMSAFIDVHVCLEKEGACEAALSFTSFPFHLGHLWALTPFLALSLFQVFSTRAIVPQATPGDRATRLCLSHRPPIRKLLDSYEELRGGLGHQPLRSCLCAEHEKQEEAKSCCGKKKKKKVVFADMKGFSLTAVRIFSKIEEDLCDLHHVLSNLTSFRNKCRGPGLEMKKYVLDFSPPSADYSAFRSRLQSSFVSLESCVIQEKSLSGTIKVRNISYEKEVYVRITFDSWKTFQNISCQYMHNTYGYTDTDAFSFEVALPKTPVPCGSTEFCISFHCGTKVYWDNNQGENYRIRQVAASSPPGALSRLAKSTLRRLLTLSTWRLLVVFGEDCSVAGVTCIICTVDHSAASAMIVGLQWHLGEVFRTGNGYSSGYPVAA</sequence>
<keyword evidence="2" id="KW-1185">Reference proteome</keyword>
<gene>
    <name evidence="1" type="ORF">K3G42_011000</name>
</gene>
<reference evidence="1" key="1">
    <citation type="submission" date="2021-08" db="EMBL/GenBank/DDBJ databases">
        <title>The first chromosome-level gecko genome reveals the dynamic sex chromosomes of Neotropical dwarf geckos (Sphaerodactylidae: Sphaerodactylus).</title>
        <authorList>
            <person name="Pinto B.J."/>
            <person name="Keating S.E."/>
            <person name="Gamble T."/>
        </authorList>
    </citation>
    <scope>NUCLEOTIDE SEQUENCE</scope>
    <source>
        <strain evidence="1">TG3544</strain>
    </source>
</reference>
<name>A0ACB8EYU6_9SAUR</name>
<organism evidence="1 2">
    <name type="scientific">Sphaerodactylus townsendi</name>
    <dbReference type="NCBI Taxonomy" id="933632"/>
    <lineage>
        <taxon>Eukaryota</taxon>
        <taxon>Metazoa</taxon>
        <taxon>Chordata</taxon>
        <taxon>Craniata</taxon>
        <taxon>Vertebrata</taxon>
        <taxon>Euteleostomi</taxon>
        <taxon>Lepidosauria</taxon>
        <taxon>Squamata</taxon>
        <taxon>Bifurcata</taxon>
        <taxon>Gekkota</taxon>
        <taxon>Sphaerodactylidae</taxon>
        <taxon>Sphaerodactylus</taxon>
    </lineage>
</organism>
<evidence type="ECO:0000313" key="1">
    <source>
        <dbReference type="EMBL" id="KAH7997967.1"/>
    </source>
</evidence>
<proteinExistence type="predicted"/>
<comment type="caution">
    <text evidence="1">The sequence shown here is derived from an EMBL/GenBank/DDBJ whole genome shotgun (WGS) entry which is preliminary data.</text>
</comment>
<dbReference type="Proteomes" id="UP000827872">
    <property type="component" value="Linkage Group LG12"/>
</dbReference>
<evidence type="ECO:0000313" key="2">
    <source>
        <dbReference type="Proteomes" id="UP000827872"/>
    </source>
</evidence>
<protein>
    <submittedName>
        <fullName evidence="1">Uncharacterized protein</fullName>
    </submittedName>
</protein>
<accession>A0ACB8EYU6</accession>
<dbReference type="EMBL" id="CM037625">
    <property type="protein sequence ID" value="KAH7997967.1"/>
    <property type="molecule type" value="Genomic_DNA"/>
</dbReference>